<evidence type="ECO:0008006" key="4">
    <source>
        <dbReference type="Google" id="ProtNLM"/>
    </source>
</evidence>
<reference evidence="3" key="1">
    <citation type="submission" date="2018-06" db="EMBL/GenBank/DDBJ databases">
        <authorList>
            <person name="Lum Nde A."/>
            <person name="Hugo C."/>
        </authorList>
    </citation>
    <scope>NUCLEOTIDE SEQUENCE [LARGE SCALE GENOMIC DNA]</scope>
    <source>
        <strain evidence="3">1_F178</strain>
    </source>
</reference>
<gene>
    <name evidence="2" type="ORF">DRF65_25615</name>
</gene>
<proteinExistence type="predicted"/>
<feature type="signal peptide" evidence="1">
    <location>
        <begin position="1"/>
        <end position="21"/>
    </location>
</feature>
<sequence length="157" mass="17128">MKILLTAIAATLMSCASTTSSQQNSSDMQQKAEFIVSGSQGGTMERGFKIIKDEKEFHTVVKSGSGLIEEGKNSTADYPEFPKDKKVVVYNLGSFRSGSHSINEIKGISVKNNVLYVEVPAGEPSGGMEIQMLSNPWFVFAVPANYQFTSVELKYSK</sequence>
<dbReference type="EMBL" id="QNVT01000036">
    <property type="protein sequence ID" value="REC59563.1"/>
    <property type="molecule type" value="Genomic_DNA"/>
</dbReference>
<keyword evidence="1" id="KW-0732">Signal</keyword>
<dbReference type="PROSITE" id="PS51257">
    <property type="entry name" value="PROKAR_LIPOPROTEIN"/>
    <property type="match status" value="1"/>
</dbReference>
<name>A0A3D9C107_9FLAO</name>
<organism evidence="2 3">
    <name type="scientific">Chryseobacterium pennae</name>
    <dbReference type="NCBI Taxonomy" id="2258962"/>
    <lineage>
        <taxon>Bacteria</taxon>
        <taxon>Pseudomonadati</taxon>
        <taxon>Bacteroidota</taxon>
        <taxon>Flavobacteriia</taxon>
        <taxon>Flavobacteriales</taxon>
        <taxon>Weeksellaceae</taxon>
        <taxon>Chryseobacterium group</taxon>
        <taxon>Chryseobacterium</taxon>
    </lineage>
</organism>
<keyword evidence="3" id="KW-1185">Reference proteome</keyword>
<dbReference type="RefSeq" id="WP_115973549.1">
    <property type="nucleotide sequence ID" value="NZ_QNVT01000036.1"/>
</dbReference>
<accession>A0A3D9C107</accession>
<evidence type="ECO:0000256" key="1">
    <source>
        <dbReference type="SAM" id="SignalP"/>
    </source>
</evidence>
<feature type="chain" id="PRO_5017605894" description="Lipoprotein" evidence="1">
    <location>
        <begin position="22"/>
        <end position="157"/>
    </location>
</feature>
<protein>
    <recommendedName>
        <fullName evidence="4">Lipoprotein</fullName>
    </recommendedName>
</protein>
<evidence type="ECO:0000313" key="3">
    <source>
        <dbReference type="Proteomes" id="UP000256686"/>
    </source>
</evidence>
<dbReference type="AlphaFoldDB" id="A0A3D9C107"/>
<evidence type="ECO:0000313" key="2">
    <source>
        <dbReference type="EMBL" id="REC59563.1"/>
    </source>
</evidence>
<dbReference type="Proteomes" id="UP000256686">
    <property type="component" value="Unassembled WGS sequence"/>
</dbReference>
<comment type="caution">
    <text evidence="2">The sequence shown here is derived from an EMBL/GenBank/DDBJ whole genome shotgun (WGS) entry which is preliminary data.</text>
</comment>